<dbReference type="AlphaFoldDB" id="A0A9X3YZR1"/>
<evidence type="ECO:0000313" key="1">
    <source>
        <dbReference type="EMBL" id="MDC8637550.1"/>
    </source>
</evidence>
<reference evidence="1" key="2">
    <citation type="submission" date="2022-08" db="EMBL/GenBank/DDBJ databases">
        <authorList>
            <person name="Iruegas-Bocardo F."/>
            <person name="Weisberg A.J."/>
            <person name="Riutta E.R."/>
            <person name="Kilday K."/>
            <person name="Bonkowski J.C."/>
            <person name="Creswell T."/>
            <person name="Daughtrey M.L."/>
            <person name="Rane K."/>
            <person name="Grunwald N.J."/>
            <person name="Chang J.H."/>
            <person name="Putnam M.L."/>
        </authorList>
    </citation>
    <scope>NUCLEOTIDE SEQUENCE</scope>
    <source>
        <strain evidence="1">22-338</strain>
    </source>
</reference>
<name>A0A9X3YZR1_9XANT</name>
<dbReference type="Gene3D" id="3.90.25.10">
    <property type="entry name" value="UDP-galactose 4-epimerase, domain 1"/>
    <property type="match status" value="1"/>
</dbReference>
<reference evidence="1" key="1">
    <citation type="journal article" date="2022" name="Phytopathology">
        <title>Whole genome sequencing-based tracing of a 2022 introduction and outbreak of Xanthomonas hortorum pv. pelargonii.</title>
        <authorList>
            <person name="Iruegas Bocardo F."/>
            <person name="Weisberg A.J."/>
            <person name="Riutta E.R."/>
            <person name="Kilday K.B."/>
            <person name="Bonkowski J.C."/>
            <person name="Creswell T.C."/>
            <person name="Daughtrey M."/>
            <person name="Rane K.K."/>
            <person name="Grunwald N.J."/>
            <person name="Chang J.H."/>
            <person name="Putnam M."/>
        </authorList>
    </citation>
    <scope>NUCLEOTIDE SEQUENCE</scope>
    <source>
        <strain evidence="1">22-338</strain>
    </source>
</reference>
<dbReference type="PANTHER" id="PTHR47129:SF1">
    <property type="entry name" value="NMRA-LIKE DOMAIN-CONTAINING PROTEIN"/>
    <property type="match status" value="1"/>
</dbReference>
<protein>
    <submittedName>
        <fullName evidence="1">NmrA family NAD(P)-binding protein</fullName>
    </submittedName>
</protein>
<dbReference type="PANTHER" id="PTHR47129">
    <property type="entry name" value="QUINONE OXIDOREDUCTASE 2"/>
    <property type="match status" value="1"/>
</dbReference>
<dbReference type="InterPro" id="IPR052718">
    <property type="entry name" value="NmrA-type_oxidoreductase"/>
</dbReference>
<organism evidence="1 2">
    <name type="scientific">Xanthomonas hortorum pv. hederae</name>
    <dbReference type="NCBI Taxonomy" id="453603"/>
    <lineage>
        <taxon>Bacteria</taxon>
        <taxon>Pseudomonadati</taxon>
        <taxon>Pseudomonadota</taxon>
        <taxon>Gammaproteobacteria</taxon>
        <taxon>Lysobacterales</taxon>
        <taxon>Lysobacteraceae</taxon>
        <taxon>Xanthomonas</taxon>
    </lineage>
</organism>
<comment type="caution">
    <text evidence="1">The sequence shown here is derived from an EMBL/GenBank/DDBJ whole genome shotgun (WGS) entry which is preliminary data.</text>
</comment>
<dbReference type="InterPro" id="IPR036291">
    <property type="entry name" value="NAD(P)-bd_dom_sf"/>
</dbReference>
<dbReference type="EMBL" id="JANWTP010000016">
    <property type="protein sequence ID" value="MDC8637550.1"/>
    <property type="molecule type" value="Genomic_DNA"/>
</dbReference>
<dbReference type="Gene3D" id="3.40.50.720">
    <property type="entry name" value="NAD(P)-binding Rossmann-like Domain"/>
    <property type="match status" value="1"/>
</dbReference>
<proteinExistence type="predicted"/>
<dbReference type="RefSeq" id="WP_104552518.1">
    <property type="nucleotide sequence ID" value="NZ_CP168178.1"/>
</dbReference>
<dbReference type="Proteomes" id="UP001140230">
    <property type="component" value="Unassembled WGS sequence"/>
</dbReference>
<gene>
    <name evidence="1" type="ORF">NY667_06905</name>
</gene>
<sequence>MIDAAKAAGVGFIAYTSLLNADRYGLALAEEHLATEVLLRESGIVHTLLRNGWYSENFTISSAHDIQVGKYFGAAGDGRISAASRQDFAEAAAIVIAGGHEGKVLELGGDTGITLADYAAQLSDIAGKLVAYVDLPEAAYRDALVGAGLPPPLAAMLADTQAKAASGALRDDSKTLSKLIGRPTTPIAETIKAELG</sequence>
<accession>A0A9X3YZR1</accession>
<dbReference type="SUPFAM" id="SSF51735">
    <property type="entry name" value="NAD(P)-binding Rossmann-fold domains"/>
    <property type="match status" value="1"/>
</dbReference>
<evidence type="ECO:0000313" key="2">
    <source>
        <dbReference type="Proteomes" id="UP001140230"/>
    </source>
</evidence>